<dbReference type="GO" id="GO:0005886">
    <property type="term" value="C:plasma membrane"/>
    <property type="evidence" value="ECO:0007669"/>
    <property type="project" value="UniProtKB-SubCell"/>
</dbReference>
<dbReference type="EMBL" id="MUZQ01000106">
    <property type="protein sequence ID" value="OWK58189.1"/>
    <property type="molecule type" value="Genomic_DNA"/>
</dbReference>
<dbReference type="PRINTS" id="PR00237">
    <property type="entry name" value="GPCRRHODOPSN"/>
</dbReference>
<keyword evidence="6 14" id="KW-0297">G-protein coupled receptor</keyword>
<keyword evidence="9" id="KW-1015">Disulfide bond</keyword>
<keyword evidence="7 15" id="KW-0472">Membrane</keyword>
<evidence type="ECO:0000259" key="16">
    <source>
        <dbReference type="PROSITE" id="PS50262"/>
    </source>
</evidence>
<evidence type="ECO:0000256" key="4">
    <source>
        <dbReference type="ARBA" id="ARBA00022692"/>
    </source>
</evidence>
<evidence type="ECO:0000313" key="18">
    <source>
        <dbReference type="Proteomes" id="UP000197619"/>
    </source>
</evidence>
<comment type="subcellular location">
    <subcellularLocation>
        <location evidence="1">Cell membrane</location>
        <topology evidence="1">Multi-pass membrane protein</topology>
    </subcellularLocation>
</comment>
<feature type="transmembrane region" description="Helical" evidence="15">
    <location>
        <begin position="78"/>
        <end position="103"/>
    </location>
</feature>
<gene>
    <name evidence="17" type="primary">NPY4R</name>
    <name evidence="17" type="ORF">RLOC_00002435</name>
</gene>
<dbReference type="GO" id="GO:0001602">
    <property type="term" value="F:pancreatic polypeptide receptor activity"/>
    <property type="evidence" value="ECO:0007669"/>
    <property type="project" value="TreeGrafter"/>
</dbReference>
<dbReference type="FunFam" id="1.20.1070.10:FF:000062">
    <property type="entry name" value="Neuropeptide Y receptor type 1"/>
    <property type="match status" value="1"/>
</dbReference>
<dbReference type="SUPFAM" id="SSF81321">
    <property type="entry name" value="Family A G protein-coupled receptor-like"/>
    <property type="match status" value="1"/>
</dbReference>
<evidence type="ECO:0000256" key="1">
    <source>
        <dbReference type="ARBA" id="ARBA00004651"/>
    </source>
</evidence>
<name>A0A218UWX7_9PASE</name>
<dbReference type="InterPro" id="IPR001933">
    <property type="entry name" value="NPY4_rcpt"/>
</dbReference>
<keyword evidence="3" id="KW-1003">Cell membrane</keyword>
<keyword evidence="12 14" id="KW-0807">Transducer</keyword>
<dbReference type="PRINTS" id="PR01015">
    <property type="entry name" value="NRPEPTIDEY4R"/>
</dbReference>
<evidence type="ECO:0000256" key="14">
    <source>
        <dbReference type="RuleBase" id="RU000688"/>
    </source>
</evidence>
<feature type="transmembrane region" description="Helical" evidence="15">
    <location>
        <begin position="47"/>
        <end position="66"/>
    </location>
</feature>
<dbReference type="Gene3D" id="1.20.1070.10">
    <property type="entry name" value="Rhodopsin 7-helix transmembrane proteins"/>
    <property type="match status" value="1"/>
</dbReference>
<reference evidence="17 18" key="1">
    <citation type="submission" date="2017-05" db="EMBL/GenBank/DDBJ databases">
        <title>Genome of assembly of the Bengalese finch, Lonchura striata domestica.</title>
        <authorList>
            <person name="Colquitt B.M."/>
            <person name="Brainard M.S."/>
        </authorList>
    </citation>
    <scope>NUCLEOTIDE SEQUENCE [LARGE SCALE GENOMIC DNA]</scope>
    <source>
        <strain evidence="17">White83orange57</strain>
    </source>
</reference>
<keyword evidence="11" id="KW-0325">Glycoprotein</keyword>
<proteinExistence type="inferred from homology"/>
<comment type="similarity">
    <text evidence="2 14">Belongs to the G-protein coupled receptor 1 family.</text>
</comment>
<evidence type="ECO:0000256" key="13">
    <source>
        <dbReference type="ARBA" id="ARBA00023288"/>
    </source>
</evidence>
<evidence type="ECO:0000256" key="15">
    <source>
        <dbReference type="SAM" id="Phobius"/>
    </source>
</evidence>
<keyword evidence="18" id="KW-1185">Reference proteome</keyword>
<dbReference type="STRING" id="299123.ENSLSDP00000023738"/>
<dbReference type="Pfam" id="PF00001">
    <property type="entry name" value="7tm_1"/>
    <property type="match status" value="1"/>
</dbReference>
<keyword evidence="4 14" id="KW-0812">Transmembrane</keyword>
<dbReference type="PRINTS" id="PR01012">
    <property type="entry name" value="NRPEPTIDEYR"/>
</dbReference>
<evidence type="ECO:0000256" key="5">
    <source>
        <dbReference type="ARBA" id="ARBA00022989"/>
    </source>
</evidence>
<feature type="transmembrane region" description="Helical" evidence="15">
    <location>
        <begin position="259"/>
        <end position="280"/>
    </location>
</feature>
<feature type="transmembrane region" description="Helical" evidence="15">
    <location>
        <begin position="300"/>
        <end position="324"/>
    </location>
</feature>
<keyword evidence="13" id="KW-0449">Lipoprotein</keyword>
<evidence type="ECO:0000256" key="6">
    <source>
        <dbReference type="ARBA" id="ARBA00023040"/>
    </source>
</evidence>
<keyword evidence="5 15" id="KW-1133">Transmembrane helix</keyword>
<dbReference type="InterPro" id="IPR017452">
    <property type="entry name" value="GPCR_Rhodpsn_7TM"/>
</dbReference>
<evidence type="ECO:0000256" key="2">
    <source>
        <dbReference type="ARBA" id="ARBA00010663"/>
    </source>
</evidence>
<evidence type="ECO:0000256" key="8">
    <source>
        <dbReference type="ARBA" id="ARBA00023139"/>
    </source>
</evidence>
<evidence type="ECO:0000256" key="3">
    <source>
        <dbReference type="ARBA" id="ARBA00022475"/>
    </source>
</evidence>
<keyword evidence="10 14" id="KW-0675">Receptor</keyword>
<protein>
    <submittedName>
        <fullName evidence="17">Neuropeptide Y receptor type 4</fullName>
    </submittedName>
</protein>
<dbReference type="PANTHER" id="PTHR24235">
    <property type="entry name" value="NEUROPEPTIDE Y RECEPTOR"/>
    <property type="match status" value="1"/>
</dbReference>
<accession>A0A218UWX7</accession>
<dbReference type="AlphaFoldDB" id="A0A218UWX7"/>
<evidence type="ECO:0000313" key="17">
    <source>
        <dbReference type="EMBL" id="OWK58189.1"/>
    </source>
</evidence>
<dbReference type="Proteomes" id="UP000197619">
    <property type="component" value="Unassembled WGS sequence"/>
</dbReference>
<feature type="transmembrane region" description="Helical" evidence="15">
    <location>
        <begin position="156"/>
        <end position="179"/>
    </location>
</feature>
<evidence type="ECO:0000256" key="10">
    <source>
        <dbReference type="ARBA" id="ARBA00023170"/>
    </source>
</evidence>
<organism evidence="17 18">
    <name type="scientific">Lonchura striata</name>
    <name type="common">white-rumped munia</name>
    <dbReference type="NCBI Taxonomy" id="40157"/>
    <lineage>
        <taxon>Eukaryota</taxon>
        <taxon>Metazoa</taxon>
        <taxon>Chordata</taxon>
        <taxon>Craniata</taxon>
        <taxon>Vertebrata</taxon>
        <taxon>Euteleostomi</taxon>
        <taxon>Archelosauria</taxon>
        <taxon>Archosauria</taxon>
        <taxon>Dinosauria</taxon>
        <taxon>Saurischia</taxon>
        <taxon>Theropoda</taxon>
        <taxon>Coelurosauria</taxon>
        <taxon>Aves</taxon>
        <taxon>Neognathae</taxon>
        <taxon>Neoaves</taxon>
        <taxon>Telluraves</taxon>
        <taxon>Australaves</taxon>
        <taxon>Passeriformes</taxon>
        <taxon>Passeroidea</taxon>
        <taxon>Estrildidae</taxon>
        <taxon>Estrildinae</taxon>
        <taxon>Lonchura</taxon>
    </lineage>
</organism>
<dbReference type="CDD" id="cd15397">
    <property type="entry name" value="7tmA_NPY4R"/>
    <property type="match status" value="1"/>
</dbReference>
<dbReference type="GO" id="GO:0043005">
    <property type="term" value="C:neuron projection"/>
    <property type="evidence" value="ECO:0007669"/>
    <property type="project" value="TreeGrafter"/>
</dbReference>
<dbReference type="InterPro" id="IPR000276">
    <property type="entry name" value="GPCR_Rhodpsn"/>
</dbReference>
<evidence type="ECO:0000256" key="11">
    <source>
        <dbReference type="ARBA" id="ARBA00023180"/>
    </source>
</evidence>
<evidence type="ECO:0000256" key="7">
    <source>
        <dbReference type="ARBA" id="ARBA00023136"/>
    </source>
</evidence>
<feature type="domain" description="G-protein coupled receptors family 1 profile" evidence="16">
    <location>
        <begin position="57"/>
        <end position="321"/>
    </location>
</feature>
<dbReference type="InterPro" id="IPR000611">
    <property type="entry name" value="NPY_rcpt"/>
</dbReference>
<dbReference type="PANTHER" id="PTHR24235:SF25">
    <property type="entry name" value="NEUROPEPTIDE Y RECEPTOR TYPE 4-RELATED"/>
    <property type="match status" value="1"/>
</dbReference>
<evidence type="ECO:0000256" key="9">
    <source>
        <dbReference type="ARBA" id="ARBA00023157"/>
    </source>
</evidence>
<dbReference type="PROSITE" id="PS00237">
    <property type="entry name" value="G_PROTEIN_RECEP_F1_1"/>
    <property type="match status" value="1"/>
</dbReference>
<dbReference type="GO" id="GO:0042923">
    <property type="term" value="F:neuropeptide binding"/>
    <property type="evidence" value="ECO:0007669"/>
    <property type="project" value="TreeGrafter"/>
</dbReference>
<comment type="caution">
    <text evidence="17">The sequence shown here is derived from an EMBL/GenBank/DDBJ whole genome shotgun (WGS) entry which is preliminary data.</text>
</comment>
<feature type="transmembrane region" description="Helical" evidence="15">
    <location>
        <begin position="211"/>
        <end position="238"/>
    </location>
</feature>
<dbReference type="PROSITE" id="PS50262">
    <property type="entry name" value="G_PROTEIN_RECEP_F1_2"/>
    <property type="match status" value="1"/>
</dbReference>
<feature type="transmembrane region" description="Helical" evidence="15">
    <location>
        <begin position="115"/>
        <end position="136"/>
    </location>
</feature>
<keyword evidence="8" id="KW-0564">Palmitate</keyword>
<evidence type="ECO:0000256" key="12">
    <source>
        <dbReference type="ARBA" id="ARBA00023224"/>
    </source>
</evidence>
<sequence>MNKTRAVNDIFHFLINKNWSSSRSFPMNISNQCMNITDLTVFLATSYSLETVLGIVGNICLIAVIARQKEKANVTNILISNLIISDLFMCLVCLPFTVVYTMMDYWIFGEVMCKMTSFTQCTTVTVSILSLVLIALERHQLIINPTGWRPNTSQAYLGIGVIWTLACLMSLPFLTTSILSNELYEQLSHFMNFSTDKAICINSWPSEQHKLIYTTTLLLLQYCIPLFFIILCYLRIYLRLQKRKDMFEKSEYSNRAVQLRRINILLASMVAAFAVCWLPLHVFNTIVDWNYKIISPCHHNLIFSLCHLVAMASTCVNPVIYGFLNSNFKKEVKSLILSCQHNSVTASMEEYDHLPLSTMQTEISKGLHRKLGPMWYSVLNPNQKHSQKVTVTARMETNLSAAAEAVQGSEEGVTHQLLSSPVREGHGLAQAADAHLMEQGFGRHRLGSSHSVGSSRFWEGEWLISGDNTKSIPK</sequence>